<proteinExistence type="predicted"/>
<dbReference type="Proteomes" id="UP000446866">
    <property type="component" value="Unassembled WGS sequence"/>
</dbReference>
<organism evidence="1 2">
    <name type="scientific">Anaerotruncus colihominis</name>
    <dbReference type="NCBI Taxonomy" id="169435"/>
    <lineage>
        <taxon>Bacteria</taxon>
        <taxon>Bacillati</taxon>
        <taxon>Bacillota</taxon>
        <taxon>Clostridia</taxon>
        <taxon>Eubacteriales</taxon>
        <taxon>Oscillospiraceae</taxon>
        <taxon>Anaerotruncus</taxon>
    </lineage>
</organism>
<dbReference type="EMBL" id="QXWK01000026">
    <property type="protein sequence ID" value="NBH62517.1"/>
    <property type="molecule type" value="Genomic_DNA"/>
</dbReference>
<dbReference type="RefSeq" id="WP_160202807.1">
    <property type="nucleotide sequence ID" value="NZ_QXWK01000026.1"/>
</dbReference>
<dbReference type="AlphaFoldDB" id="A0A845QP80"/>
<evidence type="ECO:0000313" key="2">
    <source>
        <dbReference type="Proteomes" id="UP000446866"/>
    </source>
</evidence>
<reference evidence="1 2" key="1">
    <citation type="submission" date="2018-08" db="EMBL/GenBank/DDBJ databases">
        <title>Murine metabolic-syndrome-specific gut microbial biobank.</title>
        <authorList>
            <person name="Liu C."/>
        </authorList>
    </citation>
    <scope>NUCLEOTIDE SEQUENCE [LARGE SCALE GENOMIC DNA]</scope>
    <source>
        <strain evidence="1 2">28</strain>
    </source>
</reference>
<keyword evidence="2" id="KW-1185">Reference proteome</keyword>
<sequence length="157" mass="18335">MKKIYFLDEPVTENDLYFLCYMIERISRRLHRHNSYIVNTISKDQWLHLIQSAAVLHCENPLQVEDDWIANYDLTQGDFDIMEINTDLAPENLPTATQMGKVYQRLIVDTITNDETYIDALLRIYNAPICDILDDYTTGAYYEPSYFIARAYANGGF</sequence>
<name>A0A845QP80_9FIRM</name>
<protein>
    <submittedName>
        <fullName evidence="1">Uncharacterized protein</fullName>
    </submittedName>
</protein>
<evidence type="ECO:0000313" key="1">
    <source>
        <dbReference type="EMBL" id="NBH62517.1"/>
    </source>
</evidence>
<comment type="caution">
    <text evidence="1">The sequence shown here is derived from an EMBL/GenBank/DDBJ whole genome shotgun (WGS) entry which is preliminary data.</text>
</comment>
<gene>
    <name evidence="1" type="ORF">D0435_12740</name>
</gene>
<accession>A0A845QP80</accession>